<dbReference type="EMBL" id="CP102480">
    <property type="protein sequence ID" value="UUX49100.1"/>
    <property type="molecule type" value="Genomic_DNA"/>
</dbReference>
<organism evidence="2 3">
    <name type="scientific">Nisaea acidiphila</name>
    <dbReference type="NCBI Taxonomy" id="1862145"/>
    <lineage>
        <taxon>Bacteria</taxon>
        <taxon>Pseudomonadati</taxon>
        <taxon>Pseudomonadota</taxon>
        <taxon>Alphaproteobacteria</taxon>
        <taxon>Rhodospirillales</taxon>
        <taxon>Thalassobaculaceae</taxon>
        <taxon>Nisaea</taxon>
    </lineage>
</organism>
<dbReference type="SUPFAM" id="SSF54427">
    <property type="entry name" value="NTF2-like"/>
    <property type="match status" value="1"/>
</dbReference>
<proteinExistence type="predicted"/>
<dbReference type="Proteomes" id="UP001060336">
    <property type="component" value="Chromosome"/>
</dbReference>
<name>A0A9J7ARZ6_9PROT</name>
<dbReference type="InterPro" id="IPR032710">
    <property type="entry name" value="NTF2-like_dom_sf"/>
</dbReference>
<dbReference type="InterPro" id="IPR011721">
    <property type="entry name" value="CHP02096"/>
</dbReference>
<reference evidence="2" key="1">
    <citation type="submission" date="2022-08" db="EMBL/GenBank/DDBJ databases">
        <title>Nisaea acidiphila sp. nov., isolated from a marine algal debris and emended description of the genus Nisaea Urios et al. 2008.</title>
        <authorList>
            <person name="Kwon K."/>
        </authorList>
    </citation>
    <scope>NUCLEOTIDE SEQUENCE</scope>
    <source>
        <strain evidence="2">MEBiC11861</strain>
    </source>
</reference>
<dbReference type="Pfam" id="PF12680">
    <property type="entry name" value="SnoaL_2"/>
    <property type="match status" value="1"/>
</dbReference>
<accession>A0A9J7ARZ6</accession>
<evidence type="ECO:0000259" key="1">
    <source>
        <dbReference type="Pfam" id="PF12680"/>
    </source>
</evidence>
<dbReference type="AlphaFoldDB" id="A0A9J7ARZ6"/>
<protein>
    <submittedName>
        <fullName evidence="2">Nuclear transport factor 2 family protein</fullName>
    </submittedName>
</protein>
<dbReference type="KEGG" id="naci:NUH88_17055"/>
<feature type="domain" description="SnoaL-like" evidence="1">
    <location>
        <begin position="15"/>
        <end position="126"/>
    </location>
</feature>
<dbReference type="RefSeq" id="WP_257767601.1">
    <property type="nucleotide sequence ID" value="NZ_CP102480.1"/>
</dbReference>
<sequence>MSGKTQNAESAEALVKQYFAAFNVGDVDGMLACLADDVAHDVNQGGRRTGKTQFAEFCAHMSRCYRENLTDIAVMTSLDGARASAEFTVNGTYLADDEGLPPASGQTYCLPAGTFFEIADGKIARVTTYYNLNDWIGQVGGGQ</sequence>
<keyword evidence="3" id="KW-1185">Reference proteome</keyword>
<dbReference type="Gene3D" id="3.10.450.50">
    <property type="match status" value="1"/>
</dbReference>
<evidence type="ECO:0000313" key="2">
    <source>
        <dbReference type="EMBL" id="UUX49100.1"/>
    </source>
</evidence>
<gene>
    <name evidence="2" type="ORF">NUH88_17055</name>
</gene>
<evidence type="ECO:0000313" key="3">
    <source>
        <dbReference type="Proteomes" id="UP001060336"/>
    </source>
</evidence>
<dbReference type="InterPro" id="IPR037401">
    <property type="entry name" value="SnoaL-like"/>
</dbReference>
<dbReference type="NCBIfam" id="TIGR02096">
    <property type="entry name" value="ketosteroid isomerase-related protein"/>
    <property type="match status" value="1"/>
</dbReference>